<dbReference type="PANTHER" id="PTHR34075:SF5">
    <property type="entry name" value="BLR3430 PROTEIN"/>
    <property type="match status" value="1"/>
</dbReference>
<comment type="caution">
    <text evidence="3">The sequence shown here is derived from an EMBL/GenBank/DDBJ whole genome shotgun (WGS) entry which is preliminary data.</text>
</comment>
<feature type="domain" description="ChsH2 C-terminal OB-fold" evidence="1">
    <location>
        <begin position="56"/>
        <end position="114"/>
    </location>
</feature>
<evidence type="ECO:0000259" key="2">
    <source>
        <dbReference type="Pfam" id="PF12172"/>
    </source>
</evidence>
<dbReference type="Proteomes" id="UP001314635">
    <property type="component" value="Unassembled WGS sequence"/>
</dbReference>
<protein>
    <submittedName>
        <fullName evidence="3">OB-fold domain-containing protein</fullName>
    </submittedName>
</protein>
<dbReference type="PANTHER" id="PTHR34075">
    <property type="entry name" value="BLR3430 PROTEIN"/>
    <property type="match status" value="1"/>
</dbReference>
<dbReference type="InterPro" id="IPR022002">
    <property type="entry name" value="ChsH2_Znr"/>
</dbReference>
<accession>A0ABS5G231</accession>
<reference evidence="4" key="1">
    <citation type="journal article" date="2021" name="ISME J.">
        <title>Evolutionary origin and ecological implication of a unique nif island in free-living Bradyrhizobium lineages.</title>
        <authorList>
            <person name="Tao J."/>
        </authorList>
    </citation>
    <scope>NUCLEOTIDE SEQUENCE [LARGE SCALE GENOMIC DNA]</scope>
    <source>
        <strain evidence="4">SZCCT0094</strain>
    </source>
</reference>
<dbReference type="InterPro" id="IPR012340">
    <property type="entry name" value="NA-bd_OB-fold"/>
</dbReference>
<dbReference type="RefSeq" id="WP_012045064.1">
    <property type="nucleotide sequence ID" value="NZ_JABFDP010000005.1"/>
</dbReference>
<evidence type="ECO:0000313" key="3">
    <source>
        <dbReference type="EMBL" id="MBR1134761.1"/>
    </source>
</evidence>
<proteinExistence type="predicted"/>
<dbReference type="InterPro" id="IPR052513">
    <property type="entry name" value="Thioester_dehydratase-like"/>
</dbReference>
<evidence type="ECO:0000259" key="1">
    <source>
        <dbReference type="Pfam" id="PF01796"/>
    </source>
</evidence>
<dbReference type="SUPFAM" id="SSF50249">
    <property type="entry name" value="Nucleic acid-binding proteins"/>
    <property type="match status" value="1"/>
</dbReference>
<dbReference type="Pfam" id="PF01796">
    <property type="entry name" value="OB_ChsH2_C"/>
    <property type="match status" value="1"/>
</dbReference>
<dbReference type="Gene3D" id="6.10.30.10">
    <property type="match status" value="1"/>
</dbReference>
<dbReference type="InterPro" id="IPR002878">
    <property type="entry name" value="ChsH2_C"/>
</dbReference>
<organism evidence="3 4">
    <name type="scientific">Bradyrhizobium denitrificans</name>
    <dbReference type="NCBI Taxonomy" id="2734912"/>
    <lineage>
        <taxon>Bacteria</taxon>
        <taxon>Pseudomonadati</taxon>
        <taxon>Pseudomonadota</taxon>
        <taxon>Alphaproteobacteria</taxon>
        <taxon>Hyphomicrobiales</taxon>
        <taxon>Nitrobacteraceae</taxon>
        <taxon>Bradyrhizobium</taxon>
    </lineage>
</organism>
<feature type="domain" description="ChsH2 rubredoxin-like zinc ribbon" evidence="2">
    <location>
        <begin position="19"/>
        <end position="44"/>
    </location>
</feature>
<gene>
    <name evidence="3" type="ORF">JQ619_03170</name>
</gene>
<dbReference type="Pfam" id="PF12172">
    <property type="entry name" value="zf-ChsH2"/>
    <property type="match status" value="1"/>
</dbReference>
<evidence type="ECO:0000313" key="4">
    <source>
        <dbReference type="Proteomes" id="UP001314635"/>
    </source>
</evidence>
<dbReference type="EMBL" id="JAFCLK010000002">
    <property type="protein sequence ID" value="MBR1134761.1"/>
    <property type="molecule type" value="Genomic_DNA"/>
</dbReference>
<sequence>MDTRIPPSPQVWPETAEYWAAANEGRLLLRRCCDTGRAYHYPRLHSPFTGSFNTEWFEASGTGTLYAFSVLPRAQPPYCIAYVELAEGPIMLTNILTDDFDSLRIGQPVRVQFVPSADGQRVPMFVPC</sequence>
<name>A0ABS5G231_9BRAD</name>
<keyword evidence="4" id="KW-1185">Reference proteome</keyword>